<keyword evidence="1" id="KW-0812">Transmembrane</keyword>
<evidence type="ECO:0008006" key="4">
    <source>
        <dbReference type="Google" id="ProtNLM"/>
    </source>
</evidence>
<name>A0A210Q9T5_MIZYE</name>
<feature type="transmembrane region" description="Helical" evidence="1">
    <location>
        <begin position="113"/>
        <end position="131"/>
    </location>
</feature>
<dbReference type="Proteomes" id="UP000242188">
    <property type="component" value="Unassembled WGS sequence"/>
</dbReference>
<feature type="transmembrane region" description="Helical" evidence="1">
    <location>
        <begin position="69"/>
        <end position="93"/>
    </location>
</feature>
<dbReference type="EMBL" id="NEDP02004499">
    <property type="protein sequence ID" value="OWF45459.1"/>
    <property type="molecule type" value="Genomic_DNA"/>
</dbReference>
<feature type="transmembrane region" description="Helical" evidence="1">
    <location>
        <begin position="143"/>
        <end position="166"/>
    </location>
</feature>
<dbReference type="AlphaFoldDB" id="A0A210Q9T5"/>
<organism evidence="2 3">
    <name type="scientific">Mizuhopecten yessoensis</name>
    <name type="common">Japanese scallop</name>
    <name type="synonym">Patinopecten yessoensis</name>
    <dbReference type="NCBI Taxonomy" id="6573"/>
    <lineage>
        <taxon>Eukaryota</taxon>
        <taxon>Metazoa</taxon>
        <taxon>Spiralia</taxon>
        <taxon>Lophotrochozoa</taxon>
        <taxon>Mollusca</taxon>
        <taxon>Bivalvia</taxon>
        <taxon>Autobranchia</taxon>
        <taxon>Pteriomorphia</taxon>
        <taxon>Pectinida</taxon>
        <taxon>Pectinoidea</taxon>
        <taxon>Pectinidae</taxon>
        <taxon>Mizuhopecten</taxon>
    </lineage>
</organism>
<protein>
    <recommendedName>
        <fullName evidence="4">Transmembrane protein 47</fullName>
    </recommendedName>
</protein>
<feature type="transmembrane region" description="Helical" evidence="1">
    <location>
        <begin position="15"/>
        <end position="37"/>
    </location>
</feature>
<accession>A0A210Q9T5</accession>
<keyword evidence="1" id="KW-0472">Membrane</keyword>
<keyword evidence="1" id="KW-1133">Transmembrane helix</keyword>
<proteinExistence type="predicted"/>
<evidence type="ECO:0000313" key="3">
    <source>
        <dbReference type="Proteomes" id="UP000242188"/>
    </source>
</evidence>
<keyword evidence="3" id="KW-1185">Reference proteome</keyword>
<reference evidence="2 3" key="1">
    <citation type="journal article" date="2017" name="Nat. Ecol. Evol.">
        <title>Scallop genome provides insights into evolution of bilaterian karyotype and development.</title>
        <authorList>
            <person name="Wang S."/>
            <person name="Zhang J."/>
            <person name="Jiao W."/>
            <person name="Li J."/>
            <person name="Xun X."/>
            <person name="Sun Y."/>
            <person name="Guo X."/>
            <person name="Huan P."/>
            <person name="Dong B."/>
            <person name="Zhang L."/>
            <person name="Hu X."/>
            <person name="Sun X."/>
            <person name="Wang J."/>
            <person name="Zhao C."/>
            <person name="Wang Y."/>
            <person name="Wang D."/>
            <person name="Huang X."/>
            <person name="Wang R."/>
            <person name="Lv J."/>
            <person name="Li Y."/>
            <person name="Zhang Z."/>
            <person name="Liu B."/>
            <person name="Lu W."/>
            <person name="Hui Y."/>
            <person name="Liang J."/>
            <person name="Zhou Z."/>
            <person name="Hou R."/>
            <person name="Li X."/>
            <person name="Liu Y."/>
            <person name="Li H."/>
            <person name="Ning X."/>
            <person name="Lin Y."/>
            <person name="Zhao L."/>
            <person name="Xing Q."/>
            <person name="Dou J."/>
            <person name="Li Y."/>
            <person name="Mao J."/>
            <person name="Guo H."/>
            <person name="Dou H."/>
            <person name="Li T."/>
            <person name="Mu C."/>
            <person name="Jiang W."/>
            <person name="Fu Q."/>
            <person name="Fu X."/>
            <person name="Miao Y."/>
            <person name="Liu J."/>
            <person name="Yu Q."/>
            <person name="Li R."/>
            <person name="Liao H."/>
            <person name="Li X."/>
            <person name="Kong Y."/>
            <person name="Jiang Z."/>
            <person name="Chourrout D."/>
            <person name="Li R."/>
            <person name="Bao Z."/>
        </authorList>
    </citation>
    <scope>NUCLEOTIDE SEQUENCE [LARGE SCALE GENOMIC DNA]</scope>
    <source>
        <strain evidence="2 3">PY_sf001</strain>
    </source>
</reference>
<sequence length="168" mass="18840">MTKTSDSVMSSYERLSVWLLVPACILYSLALVSHAWFELPGVFYGLWWAEFCDYLSCQIIPAFFTEEPVWYHILQLVSLFGMVAMSVCLALLVTKRCDFFIPEKMRRQQTASAIGLASVFAISLALMMFYGKLDESSPRASPQIRWSAVIAGTACLLEFGAALLLLQT</sequence>
<comment type="caution">
    <text evidence="2">The sequence shown here is derived from an EMBL/GenBank/DDBJ whole genome shotgun (WGS) entry which is preliminary data.</text>
</comment>
<evidence type="ECO:0000256" key="1">
    <source>
        <dbReference type="SAM" id="Phobius"/>
    </source>
</evidence>
<evidence type="ECO:0000313" key="2">
    <source>
        <dbReference type="EMBL" id="OWF45459.1"/>
    </source>
</evidence>
<gene>
    <name evidence="2" type="ORF">KP79_PYT10381</name>
</gene>
<dbReference type="OrthoDB" id="6084382at2759"/>